<dbReference type="InterPro" id="IPR029058">
    <property type="entry name" value="AB_hydrolase_fold"/>
</dbReference>
<evidence type="ECO:0000313" key="8">
    <source>
        <dbReference type="EMBL" id="CAH1391993.1"/>
    </source>
</evidence>
<dbReference type="InterPro" id="IPR000073">
    <property type="entry name" value="AB_hydrolase_1"/>
</dbReference>
<comment type="similarity">
    <text evidence="1">Belongs to the AB hydrolase superfamily. Lipase family.</text>
</comment>
<keyword evidence="3" id="KW-0378">Hydrolase</keyword>
<accession>A0A9P0GZK4</accession>
<evidence type="ECO:0000259" key="7">
    <source>
        <dbReference type="Pfam" id="PF00561"/>
    </source>
</evidence>
<proteinExistence type="inferred from homology"/>
<sequence>MFRIPKPGATPALLMHGFMGTSDMWLLMERDNNLATILADNGYDVWIPNMRGNIHSHKHTFLSSASNNFEYWNFSIDEIAKKDLPAIMNHITTNTGKQKMFYIGHSMGSTAFFILCSEDPQICERFHSAVLLAPIAFPPERVRLQTVDVFVQWGSVLAEMLRKINVYEFLGSNQPFIKLFHGSCVSDLFICRAVLQLLFRFDKGSLPHPLSDYVTSSFGGTSVKVFEHISRIIARDGTFGPYDSTSVLYKRHHSSVEYNLENIEVPIGLVSGADDIFVDEKAMDKLRPKLKKIMFDIVVPGPFKHLGYFYEVKNNYQMVTEILHLLKDFSYRSNSLI</sequence>
<evidence type="ECO:0000256" key="3">
    <source>
        <dbReference type="ARBA" id="ARBA00022801"/>
    </source>
</evidence>
<evidence type="ECO:0000256" key="6">
    <source>
        <dbReference type="ARBA" id="ARBA00023180"/>
    </source>
</evidence>
<feature type="domain" description="AB hydrolase-1" evidence="7">
    <location>
        <begin position="13"/>
        <end position="292"/>
    </location>
</feature>
<evidence type="ECO:0000256" key="4">
    <source>
        <dbReference type="ARBA" id="ARBA00022963"/>
    </source>
</evidence>
<evidence type="ECO:0000256" key="2">
    <source>
        <dbReference type="ARBA" id="ARBA00022729"/>
    </source>
</evidence>
<evidence type="ECO:0000256" key="5">
    <source>
        <dbReference type="ARBA" id="ARBA00023098"/>
    </source>
</evidence>
<dbReference type="Proteomes" id="UP001152798">
    <property type="component" value="Chromosome 1"/>
</dbReference>
<protein>
    <recommendedName>
        <fullName evidence="7">AB hydrolase-1 domain-containing protein</fullName>
    </recommendedName>
</protein>
<dbReference type="PANTHER" id="PTHR11005">
    <property type="entry name" value="LYSOSOMAL ACID LIPASE-RELATED"/>
    <property type="match status" value="1"/>
</dbReference>
<dbReference type="EMBL" id="OV725077">
    <property type="protein sequence ID" value="CAH1391993.1"/>
    <property type="molecule type" value="Genomic_DNA"/>
</dbReference>
<evidence type="ECO:0000256" key="1">
    <source>
        <dbReference type="ARBA" id="ARBA00010701"/>
    </source>
</evidence>
<dbReference type="AlphaFoldDB" id="A0A9P0GZK4"/>
<reference evidence="8" key="1">
    <citation type="submission" date="2022-01" db="EMBL/GenBank/DDBJ databases">
        <authorList>
            <person name="King R."/>
        </authorList>
    </citation>
    <scope>NUCLEOTIDE SEQUENCE</scope>
</reference>
<dbReference type="FunFam" id="3.40.50.1820:FF:000057">
    <property type="entry name" value="Lipase"/>
    <property type="match status" value="1"/>
</dbReference>
<name>A0A9P0GZK4_NEZVI</name>
<dbReference type="Pfam" id="PF00561">
    <property type="entry name" value="Abhydrolase_1"/>
    <property type="match status" value="1"/>
</dbReference>
<keyword evidence="2" id="KW-0732">Signal</keyword>
<organism evidence="8 9">
    <name type="scientific">Nezara viridula</name>
    <name type="common">Southern green stink bug</name>
    <name type="synonym">Cimex viridulus</name>
    <dbReference type="NCBI Taxonomy" id="85310"/>
    <lineage>
        <taxon>Eukaryota</taxon>
        <taxon>Metazoa</taxon>
        <taxon>Ecdysozoa</taxon>
        <taxon>Arthropoda</taxon>
        <taxon>Hexapoda</taxon>
        <taxon>Insecta</taxon>
        <taxon>Pterygota</taxon>
        <taxon>Neoptera</taxon>
        <taxon>Paraneoptera</taxon>
        <taxon>Hemiptera</taxon>
        <taxon>Heteroptera</taxon>
        <taxon>Panheteroptera</taxon>
        <taxon>Pentatomomorpha</taxon>
        <taxon>Pentatomoidea</taxon>
        <taxon>Pentatomidae</taxon>
        <taxon>Pentatominae</taxon>
        <taxon>Nezara</taxon>
    </lineage>
</organism>
<dbReference type="Gene3D" id="3.40.50.1820">
    <property type="entry name" value="alpha/beta hydrolase"/>
    <property type="match status" value="1"/>
</dbReference>
<dbReference type="OrthoDB" id="9974421at2759"/>
<keyword evidence="5" id="KW-0443">Lipid metabolism</keyword>
<gene>
    <name evidence="8" type="ORF">NEZAVI_LOCUS2903</name>
</gene>
<dbReference type="GO" id="GO:0016787">
    <property type="term" value="F:hydrolase activity"/>
    <property type="evidence" value="ECO:0007669"/>
    <property type="project" value="UniProtKB-KW"/>
</dbReference>
<evidence type="ECO:0000313" key="9">
    <source>
        <dbReference type="Proteomes" id="UP001152798"/>
    </source>
</evidence>
<dbReference type="SUPFAM" id="SSF53474">
    <property type="entry name" value="alpha/beta-Hydrolases"/>
    <property type="match status" value="1"/>
</dbReference>
<dbReference type="GO" id="GO:0016042">
    <property type="term" value="P:lipid catabolic process"/>
    <property type="evidence" value="ECO:0007669"/>
    <property type="project" value="UniProtKB-KW"/>
</dbReference>
<keyword evidence="4" id="KW-0442">Lipid degradation</keyword>
<keyword evidence="9" id="KW-1185">Reference proteome</keyword>
<keyword evidence="6" id="KW-0325">Glycoprotein</keyword>